<dbReference type="Gene3D" id="3.90.530.10">
    <property type="entry name" value="XPA C-terminal domain"/>
    <property type="match status" value="1"/>
</dbReference>
<keyword evidence="21 29" id="KW-0472">Membrane</keyword>
<keyword evidence="12" id="KW-0547">Nucleotide-binding</keyword>
<keyword evidence="13" id="KW-0256">Endoplasmic reticulum</keyword>
<dbReference type="GO" id="GO:0015297">
    <property type="term" value="F:antiporter activity"/>
    <property type="evidence" value="ECO:0007669"/>
    <property type="project" value="UniProtKB-KW"/>
</dbReference>
<dbReference type="SMART" id="SM01288">
    <property type="entry name" value="FISNA"/>
    <property type="match status" value="1"/>
</dbReference>
<dbReference type="InterPro" id="IPR029495">
    <property type="entry name" value="NACHT-assoc"/>
</dbReference>
<dbReference type="InterPro" id="IPR041075">
    <property type="entry name" value="NOD1/2_WH"/>
</dbReference>
<keyword evidence="19" id="KW-0406">Ion transport</keyword>
<feature type="transmembrane region" description="Helical" evidence="29">
    <location>
        <begin position="1325"/>
        <end position="1347"/>
    </location>
</feature>
<dbReference type="GO" id="GO:0005634">
    <property type="term" value="C:nucleus"/>
    <property type="evidence" value="ECO:0007669"/>
    <property type="project" value="UniProtKB-SubCell"/>
</dbReference>
<dbReference type="FunFam" id="3.40.50.300:FF:000210">
    <property type="entry name" value="Si:dkey-16p6.1"/>
    <property type="match status" value="1"/>
</dbReference>
<evidence type="ECO:0000256" key="7">
    <source>
        <dbReference type="ARBA" id="ARBA00022449"/>
    </source>
</evidence>
<evidence type="ECO:0000256" key="21">
    <source>
        <dbReference type="ARBA" id="ARBA00023136"/>
    </source>
</evidence>
<evidence type="ECO:0000256" key="4">
    <source>
        <dbReference type="ARBA" id="ARBA00004496"/>
    </source>
</evidence>
<dbReference type="SUPFAM" id="SSF52047">
    <property type="entry name" value="RNI-like"/>
    <property type="match status" value="1"/>
</dbReference>
<comment type="caution">
    <text evidence="31">The sequence shown here is derived from an EMBL/GenBank/DDBJ whole genome shotgun (WGS) entry which is preliminary data.</text>
</comment>
<dbReference type="InterPro" id="IPR058533">
    <property type="entry name" value="Cation_efflux_TM"/>
</dbReference>
<dbReference type="GO" id="GO:0005783">
    <property type="term" value="C:endoplasmic reticulum"/>
    <property type="evidence" value="ECO:0007669"/>
    <property type="project" value="UniProtKB-SubCell"/>
</dbReference>
<comment type="similarity">
    <text evidence="5">Belongs to the cation diffusion facilitator (CDF) transporter (TC 2.A.4) family. SLC30A subfamily.</text>
</comment>
<dbReference type="InterPro" id="IPR009061">
    <property type="entry name" value="DNA-bd_dom_put_sf"/>
</dbReference>
<dbReference type="EMBL" id="JAERUA010000023">
    <property type="protein sequence ID" value="KAI1883763.1"/>
    <property type="molecule type" value="Genomic_DNA"/>
</dbReference>
<evidence type="ECO:0000256" key="18">
    <source>
        <dbReference type="ARBA" id="ARBA00023015"/>
    </source>
</evidence>
<dbReference type="InterPro" id="IPR006553">
    <property type="entry name" value="Leu-rich_rpt_Cys-con_subtyp"/>
</dbReference>
<dbReference type="GO" id="GO:0005524">
    <property type="term" value="F:ATP binding"/>
    <property type="evidence" value="ECO:0007669"/>
    <property type="project" value="UniProtKB-KW"/>
</dbReference>
<evidence type="ECO:0000256" key="19">
    <source>
        <dbReference type="ARBA" id="ARBA00023065"/>
    </source>
</evidence>
<dbReference type="InterPro" id="IPR027417">
    <property type="entry name" value="P-loop_NTPase"/>
</dbReference>
<evidence type="ECO:0000256" key="26">
    <source>
        <dbReference type="ARBA" id="ARBA00034922"/>
    </source>
</evidence>
<feature type="region of interest" description="Disordered" evidence="28">
    <location>
        <begin position="1032"/>
        <end position="1056"/>
    </location>
</feature>
<evidence type="ECO:0000256" key="17">
    <source>
        <dbReference type="ARBA" id="ARBA00022989"/>
    </source>
</evidence>
<evidence type="ECO:0000256" key="12">
    <source>
        <dbReference type="ARBA" id="ARBA00022741"/>
    </source>
</evidence>
<evidence type="ECO:0000313" key="32">
    <source>
        <dbReference type="Proteomes" id="UP000829720"/>
    </source>
</evidence>
<comment type="subcellular location">
    <subcellularLocation>
        <location evidence="4">Cytoplasm</location>
    </subcellularLocation>
    <subcellularLocation>
        <location evidence="3">Endoplasmic reticulum</location>
    </subcellularLocation>
    <subcellularLocation>
        <location evidence="2">Mitochondrion membrane</location>
        <topology evidence="2">Multi-pass membrane protein</topology>
    </subcellularLocation>
    <subcellularLocation>
        <location evidence="1">Nucleus</location>
    </subcellularLocation>
</comment>
<dbReference type="InterPro" id="IPR002524">
    <property type="entry name" value="Cation_efflux"/>
</dbReference>
<evidence type="ECO:0000256" key="25">
    <source>
        <dbReference type="ARBA" id="ARBA00034845"/>
    </source>
</evidence>
<feature type="transmembrane region" description="Helical" evidence="29">
    <location>
        <begin position="1290"/>
        <end position="1313"/>
    </location>
</feature>
<dbReference type="InterPro" id="IPR037129">
    <property type="entry name" value="XPA_sf"/>
</dbReference>
<keyword evidence="16" id="KW-0864">Zinc transport</keyword>
<keyword evidence="23" id="KW-0539">Nucleus</keyword>
<feature type="transmembrane region" description="Helical" evidence="29">
    <location>
        <begin position="1376"/>
        <end position="1401"/>
    </location>
</feature>
<dbReference type="Pfam" id="PF05729">
    <property type="entry name" value="NACHT"/>
    <property type="match status" value="1"/>
</dbReference>
<dbReference type="OrthoDB" id="435980at2759"/>
<evidence type="ECO:0000256" key="22">
    <source>
        <dbReference type="ARBA" id="ARBA00023163"/>
    </source>
</evidence>
<dbReference type="Pfam" id="PF17776">
    <property type="entry name" value="NLRC4_HD2"/>
    <property type="match status" value="1"/>
</dbReference>
<evidence type="ECO:0000256" key="24">
    <source>
        <dbReference type="ARBA" id="ARBA00033405"/>
    </source>
</evidence>
<dbReference type="InterPro" id="IPR001611">
    <property type="entry name" value="Leu-rich_rpt"/>
</dbReference>
<dbReference type="Proteomes" id="UP000829720">
    <property type="component" value="Unassembled WGS sequence"/>
</dbReference>
<evidence type="ECO:0000256" key="2">
    <source>
        <dbReference type="ARBA" id="ARBA00004225"/>
    </source>
</evidence>
<evidence type="ECO:0000256" key="29">
    <source>
        <dbReference type="SAM" id="Phobius"/>
    </source>
</evidence>
<evidence type="ECO:0000256" key="15">
    <source>
        <dbReference type="ARBA" id="ARBA00022840"/>
    </source>
</evidence>
<dbReference type="Pfam" id="PF13516">
    <property type="entry name" value="LRR_6"/>
    <property type="match status" value="6"/>
</dbReference>
<keyword evidence="18" id="KW-0805">Transcription regulation</keyword>
<dbReference type="SUPFAM" id="SSF46955">
    <property type="entry name" value="Putative DNA-binding domain"/>
    <property type="match status" value="1"/>
</dbReference>
<dbReference type="CDD" id="cd00116">
    <property type="entry name" value="LRR_RI"/>
    <property type="match status" value="1"/>
</dbReference>
<dbReference type="GO" id="GO:0008324">
    <property type="term" value="F:monoatomic cation transmembrane transporter activity"/>
    <property type="evidence" value="ECO:0007669"/>
    <property type="project" value="InterPro"/>
</dbReference>
<protein>
    <recommendedName>
        <fullName evidence="25">Proton-coupled zinc antiporter SLC30A9, mitochondrial</fullName>
    </recommendedName>
    <alternativeName>
        <fullName evidence="24">Solute carrier family 30 member 9</fullName>
    </alternativeName>
    <alternativeName>
        <fullName evidence="26">Zinc transporter 9</fullName>
    </alternativeName>
</protein>
<dbReference type="Pfam" id="PF17779">
    <property type="entry name" value="WHD_NOD2"/>
    <property type="match status" value="1"/>
</dbReference>
<evidence type="ECO:0000256" key="6">
    <source>
        <dbReference type="ARBA" id="ARBA00022448"/>
    </source>
</evidence>
<dbReference type="PANTHER" id="PTHR24106">
    <property type="entry name" value="NACHT, LRR AND CARD DOMAINS-CONTAINING"/>
    <property type="match status" value="1"/>
</dbReference>
<dbReference type="FunFam" id="3.80.10.10:FF:001632">
    <property type="entry name" value="Uncharacterized protein"/>
    <property type="match status" value="1"/>
</dbReference>
<evidence type="ECO:0000256" key="20">
    <source>
        <dbReference type="ARBA" id="ARBA00023128"/>
    </source>
</evidence>
<sequence>MQRKRNQRQPANSFEMCFQKNKSLSRDLQKNKCNMKKKYESIFEGSAHQSHPTLLNEIYTELYITEGGIQCENYENELRHIETASKIQTAQETAIVCNDIFKPLFGQRQVIRTVLTKGTAGIGKTVSVQKFILDWAEERANQDVHFIFPIPFRDLNLKKGKQFSLIQLLQHYFPELKEADGIECDGIKVVFILDGLDECRLSLDFHSNTICCDVTETTAVEILLTNLIKGNLLPSALLWITSRPAAANQIPPDCVQRVTEIRGFNDPQKEEYFRKRIRDEHMTSRMISHIKSSRSLYTMCHIPVFCWISSTVLETMLAEADRDEIPTTLTGMYTHFLLIQTSVKNQKYLGTEEANPTMSDAEIILKLGQLAFEQLEKGNLIFYEEDLKECGIDVNEMSVYCGLCTVIFKEEAGLYGVTVYCFVHLSIQEYLAALFVLHSFVSEQRNVLKADQSKSNDGRGQLSDLHRIAVDKALQSKTGHLNLFLRFLLGLSLDTNQNLLRRLLPLTKPRSHSTEETVQYIKKMIREESSGERVINLFHCLNELNDNSLVEDIQASLRSGTLSGKKLEPDQCSALAFVLLMSEERLDEFDLKTYNTSAVGQERLLPLVNYCRKAILDCCSLTQKSCRILASALQSVPSHVRELNLSHNNLGVSGMELLYPGLMSPNCKLERLDLCNSDLGETGVKLFKNVLMSPSCKLHRLDLCNNNLGNSQVKLLCEGLSHNCTLQSLELSSCKVTERACADLASVLGSNMSKIKELDLRNNHFGDSGVRELSVGLKSPKCTLETLFLGQCDLTESCCEDLASVLRLPYSKLTELELRDNDIQDSGVKSLCTGLGDPHCKLQSLNLSGCRVTEEGCDFLASALLSNPSHLRELDLSYNHPGVSGVRALSAGLEEPSCKLEKLLVDHGGENRNKPGFRKYAFQLTLDPNTANRNLLLSEGDRTTEVCGAILTADRFHRCSPSPRTMFPGLVQRPWHVFCRVYLQKRAPLSQRAPRVGRPCQGWKSAGAGHSFWFSLPDSRVVALAAGQNQYYSTSSNSKDGSSSSGPDKPDSAEVQAAAPAPMPLVVLISVSGDKSAQGSTTQGSTKPENIQVKVRAVLKKREYGSKYTKNNFITVVRAMNEFCLKPSDLEQLRKIRRRSPHDDTEAFTVFLRSDVELKALEVWGSQEALARERNLRTEAEREYKENIFRNQQLLKEYKDFWGNTKPRSRKRTTFFQGPGKVVMVAICINGLNFFFKLLAWVYTGSASMFSEAIHSLADTCNQGLLALGISQSVKNPDAVHPYGFSNMRYIASLISGVGIFMMGAGLSWYHGIMGLLHPQPIESLLWAYCILAGSLVSEGATLLVAISEIRKSAQVQGLSFYEYVMQSRDPSTNVVLLEDAAAVLGVILAAGCMGLTSLTGNPYYDSLGSLGVGTLLGAVSAFLIYTNTEALLGRSIQAEHVQKLTEFLENDPAVRAIHDVKATDIGMSKVRFKAEVDFDGRVVTRSYLEKQDIDQILTDIQLVKTPEDLENFMLKHGENIIDTLGAEVDRLEKELKQRNPEVRHVDLEIL</sequence>
<evidence type="ECO:0000256" key="23">
    <source>
        <dbReference type="ARBA" id="ARBA00023242"/>
    </source>
</evidence>
<evidence type="ECO:0000256" key="3">
    <source>
        <dbReference type="ARBA" id="ARBA00004240"/>
    </source>
</evidence>
<evidence type="ECO:0000256" key="8">
    <source>
        <dbReference type="ARBA" id="ARBA00022490"/>
    </source>
</evidence>
<dbReference type="GO" id="GO:0031966">
    <property type="term" value="C:mitochondrial membrane"/>
    <property type="evidence" value="ECO:0007669"/>
    <property type="project" value="UniProtKB-SubCell"/>
</dbReference>
<keyword evidence="20" id="KW-0496">Mitochondrion</keyword>
<feature type="transmembrane region" description="Helical" evidence="29">
    <location>
        <begin position="1222"/>
        <end position="1243"/>
    </location>
</feature>
<dbReference type="Gene3D" id="3.80.10.10">
    <property type="entry name" value="Ribonuclease Inhibitor"/>
    <property type="match status" value="3"/>
</dbReference>
<evidence type="ECO:0000256" key="13">
    <source>
        <dbReference type="ARBA" id="ARBA00022824"/>
    </source>
</evidence>
<feature type="compositionally biased region" description="Low complexity" evidence="28">
    <location>
        <begin position="1033"/>
        <end position="1047"/>
    </location>
</feature>
<evidence type="ECO:0000256" key="10">
    <source>
        <dbReference type="ARBA" id="ARBA00022692"/>
    </source>
</evidence>
<proteinExistence type="inferred from homology"/>
<dbReference type="SUPFAM" id="SSF161111">
    <property type="entry name" value="Cation efflux protein transmembrane domain-like"/>
    <property type="match status" value="1"/>
</dbReference>
<dbReference type="InterPro" id="IPR051261">
    <property type="entry name" value="NLR"/>
</dbReference>
<dbReference type="SMART" id="SM00368">
    <property type="entry name" value="LRR_RI"/>
    <property type="match status" value="9"/>
</dbReference>
<dbReference type="CDD" id="cd21078">
    <property type="entry name" value="NTD_ZNT9"/>
    <property type="match status" value="1"/>
</dbReference>
<evidence type="ECO:0000259" key="30">
    <source>
        <dbReference type="PROSITE" id="PS50837"/>
    </source>
</evidence>
<dbReference type="InterPro" id="IPR043136">
    <property type="entry name" value="B30.2/SPRY_sf"/>
</dbReference>
<evidence type="ECO:0000256" key="16">
    <source>
        <dbReference type="ARBA" id="ARBA00022906"/>
    </source>
</evidence>
<dbReference type="SMART" id="SM00367">
    <property type="entry name" value="LRR_CC"/>
    <property type="match status" value="4"/>
</dbReference>
<keyword evidence="17 29" id="KW-1133">Transmembrane helix</keyword>
<evidence type="ECO:0000256" key="5">
    <source>
        <dbReference type="ARBA" id="ARBA00008873"/>
    </source>
</evidence>
<dbReference type="InterPro" id="IPR032675">
    <property type="entry name" value="LRR_dom_sf"/>
</dbReference>
<keyword evidence="14" id="KW-0862">Zinc</keyword>
<accession>A0A8T3CFD5</accession>
<organism evidence="31 32">
    <name type="scientific">Albula goreensis</name>
    <dbReference type="NCBI Taxonomy" id="1534307"/>
    <lineage>
        <taxon>Eukaryota</taxon>
        <taxon>Metazoa</taxon>
        <taxon>Chordata</taxon>
        <taxon>Craniata</taxon>
        <taxon>Vertebrata</taxon>
        <taxon>Euteleostomi</taxon>
        <taxon>Actinopterygii</taxon>
        <taxon>Neopterygii</taxon>
        <taxon>Teleostei</taxon>
        <taxon>Albuliformes</taxon>
        <taxon>Albulidae</taxon>
        <taxon>Albula</taxon>
    </lineage>
</organism>
<keyword evidence="7" id="KW-0050">Antiport</keyword>
<dbReference type="Pfam" id="PF01545">
    <property type="entry name" value="Cation_efflux"/>
    <property type="match status" value="1"/>
</dbReference>
<name>A0A8T3CFD5_9TELE</name>
<comment type="catalytic activity">
    <reaction evidence="27">
        <text>Zn(2+)(in) + 2 H(+)(out) = Zn(2+)(out) + 2 H(+)(in)</text>
        <dbReference type="Rhea" id="RHEA:72627"/>
        <dbReference type="ChEBI" id="CHEBI:15378"/>
        <dbReference type="ChEBI" id="CHEBI:29105"/>
    </reaction>
</comment>
<feature type="transmembrane region" description="Helical" evidence="29">
    <location>
        <begin position="1407"/>
        <end position="1426"/>
    </location>
</feature>
<keyword evidence="10 29" id="KW-0812">Transmembrane</keyword>
<dbReference type="Gene3D" id="3.40.50.300">
    <property type="entry name" value="P-loop containing nucleotide triphosphate hydrolases"/>
    <property type="match status" value="1"/>
</dbReference>
<feature type="domain" description="NACHT" evidence="30">
    <location>
        <begin position="112"/>
        <end position="246"/>
    </location>
</feature>
<evidence type="ECO:0000256" key="11">
    <source>
        <dbReference type="ARBA" id="ARBA00022737"/>
    </source>
</evidence>
<keyword evidence="32" id="KW-1185">Reference proteome</keyword>
<dbReference type="InterPro" id="IPR007111">
    <property type="entry name" value="NACHT_NTPase"/>
</dbReference>
<evidence type="ECO:0000313" key="31">
    <source>
        <dbReference type="EMBL" id="KAI1883763.1"/>
    </source>
</evidence>
<dbReference type="Gene3D" id="1.20.1510.10">
    <property type="entry name" value="Cation efflux protein transmembrane domain"/>
    <property type="match status" value="1"/>
</dbReference>
<dbReference type="NCBIfam" id="TIGR01297">
    <property type="entry name" value="CDF"/>
    <property type="match status" value="1"/>
</dbReference>
<evidence type="ECO:0000256" key="9">
    <source>
        <dbReference type="ARBA" id="ARBA00022614"/>
    </source>
</evidence>
<evidence type="ECO:0000256" key="27">
    <source>
        <dbReference type="ARBA" id="ARBA00048349"/>
    </source>
</evidence>
<dbReference type="GO" id="GO:0006829">
    <property type="term" value="P:zinc ion transport"/>
    <property type="evidence" value="ECO:0007669"/>
    <property type="project" value="UniProtKB-KW"/>
</dbReference>
<evidence type="ECO:0000256" key="28">
    <source>
        <dbReference type="SAM" id="MobiDB-lite"/>
    </source>
</evidence>
<keyword evidence="15" id="KW-0067">ATP-binding</keyword>
<evidence type="ECO:0000256" key="14">
    <source>
        <dbReference type="ARBA" id="ARBA00022833"/>
    </source>
</evidence>
<dbReference type="FunFam" id="3.90.530.10:FF:000002">
    <property type="entry name" value="zinc transporter 9 isoform X1"/>
    <property type="match status" value="1"/>
</dbReference>
<keyword evidence="11" id="KW-0677">Repeat</keyword>
<dbReference type="Gene3D" id="2.60.120.920">
    <property type="match status" value="1"/>
</dbReference>
<keyword evidence="6" id="KW-0813">Transport</keyword>
<keyword evidence="9" id="KW-0433">Leucine-rich repeat</keyword>
<reference evidence="31" key="1">
    <citation type="submission" date="2021-01" db="EMBL/GenBank/DDBJ databases">
        <authorList>
            <person name="Zahm M."/>
            <person name="Roques C."/>
            <person name="Cabau C."/>
            <person name="Klopp C."/>
            <person name="Donnadieu C."/>
            <person name="Jouanno E."/>
            <person name="Lampietro C."/>
            <person name="Louis A."/>
            <person name="Herpin A."/>
            <person name="Echchiki A."/>
            <person name="Berthelot C."/>
            <person name="Parey E."/>
            <person name="Roest-Crollius H."/>
            <person name="Braasch I."/>
            <person name="Postlethwait J."/>
            <person name="Bobe J."/>
            <person name="Montfort J."/>
            <person name="Bouchez O."/>
            <person name="Begum T."/>
            <person name="Mejri S."/>
            <person name="Adams A."/>
            <person name="Chen W.-J."/>
            <person name="Guiguen Y."/>
        </authorList>
    </citation>
    <scope>NUCLEOTIDE SEQUENCE</scope>
    <source>
        <tissue evidence="31">Blood</tissue>
    </source>
</reference>
<dbReference type="FunFam" id="1.20.1510.10:FF:000004">
    <property type="entry name" value="zinc transporter 9 isoform X1"/>
    <property type="match status" value="1"/>
</dbReference>
<keyword evidence="22" id="KW-0804">Transcription</keyword>
<gene>
    <name evidence="31" type="ORF">AGOR_G00234890</name>
</gene>
<dbReference type="PROSITE" id="PS50837">
    <property type="entry name" value="NACHT"/>
    <property type="match status" value="1"/>
</dbReference>
<dbReference type="InterPro" id="IPR041267">
    <property type="entry name" value="NLRP_HD2"/>
</dbReference>
<keyword evidence="8" id="KW-0963">Cytoplasm</keyword>
<dbReference type="Pfam" id="PF14484">
    <property type="entry name" value="FISNA"/>
    <property type="match status" value="1"/>
</dbReference>
<evidence type="ECO:0000256" key="1">
    <source>
        <dbReference type="ARBA" id="ARBA00004123"/>
    </source>
</evidence>
<dbReference type="InterPro" id="IPR027469">
    <property type="entry name" value="Cation_efflux_TMD_sf"/>
</dbReference>